<evidence type="ECO:0000256" key="1">
    <source>
        <dbReference type="SAM" id="Phobius"/>
    </source>
</evidence>
<comment type="caution">
    <text evidence="2">The sequence shown here is derived from an EMBL/GenBank/DDBJ whole genome shotgun (WGS) entry which is preliminary data.</text>
</comment>
<keyword evidence="1" id="KW-0812">Transmembrane</keyword>
<dbReference type="RefSeq" id="WP_265271038.1">
    <property type="nucleotide sequence ID" value="NZ_JANFAV010000019.1"/>
</dbReference>
<accession>A0AA41ZCH8</accession>
<keyword evidence="3" id="KW-1185">Reference proteome</keyword>
<organism evidence="2 3">
    <name type="scientific">Sphingomonas lycopersici</name>
    <dbReference type="NCBI Taxonomy" id="2951807"/>
    <lineage>
        <taxon>Bacteria</taxon>
        <taxon>Pseudomonadati</taxon>
        <taxon>Pseudomonadota</taxon>
        <taxon>Alphaproteobacteria</taxon>
        <taxon>Sphingomonadales</taxon>
        <taxon>Sphingomonadaceae</taxon>
        <taxon>Sphingomonas</taxon>
    </lineage>
</organism>
<evidence type="ECO:0000313" key="3">
    <source>
        <dbReference type="Proteomes" id="UP001165565"/>
    </source>
</evidence>
<proteinExistence type="predicted"/>
<feature type="transmembrane region" description="Helical" evidence="1">
    <location>
        <begin position="141"/>
        <end position="162"/>
    </location>
</feature>
<dbReference type="Proteomes" id="UP001165565">
    <property type="component" value="Unassembled WGS sequence"/>
</dbReference>
<keyword evidence="1" id="KW-1133">Transmembrane helix</keyword>
<reference evidence="2" key="1">
    <citation type="submission" date="2022-06" db="EMBL/GenBank/DDBJ databases">
        <title>Sphingomonas sp. nov. isolated from rhizosphere soil of tomato.</title>
        <authorList>
            <person name="Dong H."/>
            <person name="Gao R."/>
        </authorList>
    </citation>
    <scope>NUCLEOTIDE SEQUENCE</scope>
    <source>
        <strain evidence="2">MMSM24</strain>
    </source>
</reference>
<evidence type="ECO:0000313" key="2">
    <source>
        <dbReference type="EMBL" id="MCW6537149.1"/>
    </source>
</evidence>
<dbReference type="EMBL" id="JANFAV010000019">
    <property type="protein sequence ID" value="MCW6537149.1"/>
    <property type="molecule type" value="Genomic_DNA"/>
</dbReference>
<keyword evidence="1" id="KW-0472">Membrane</keyword>
<sequence length="559" mass="62530">MMRPAEAEAQPDPSDIREALRLIHESGVLGEGKLSLLLDYLVEEELAGRGDRLKGYSIALDVFKRGEDFDPSIDSVVRVEMLRLRKALAQYHAQPDPAARVVINLAKGSYRPTFSKRAEAAAPERADRKAALGAFFAARRLALAGLALVLLAALSIVVFKPFQAAKDYHCLRPSLALRSNGFMPVRETQFQGVFSKILQAYPLVLTGAAPKSCPAMQRRLELTQVSERSLQAALYRAAETNPYWAQTFTIDRGDVELVMAKILYRVASHEGALVKDMLRGKWENQQAKQDYACHVNGYSHFINPMTDNPADDVACLRASMKEKSPFADTYSTYAIFVQLRYYDQTLYGKADREKLLAEYRQAMNRALAIDPTECLALVARLREYRRAVPPDHERLAETVETINRYCVGNPFMSSHVAMIEGYVFNDWAASHNLLDRAIAISGLKHWYSHSLFGNLLVAGKWAEAHDKIKWFQSILNPVDAIWLVVIGNHVGDRAMTGEGLEYLRRRSIRTYEDAENFIGRAGYHPDFAGKLLDELSDVLPHAGAANKSDVTKIPASPRG</sequence>
<gene>
    <name evidence="2" type="ORF">NEE01_20405</name>
</gene>
<protein>
    <submittedName>
        <fullName evidence="2">Uncharacterized protein</fullName>
    </submittedName>
</protein>
<dbReference type="AlphaFoldDB" id="A0AA41ZCH8"/>
<name>A0AA41ZCH8_9SPHN</name>